<feature type="transmembrane region" description="Helical" evidence="2">
    <location>
        <begin position="59"/>
        <end position="81"/>
    </location>
</feature>
<feature type="region of interest" description="Disordered" evidence="1">
    <location>
        <begin position="350"/>
        <end position="402"/>
    </location>
</feature>
<dbReference type="EMBL" id="JAGPXC010000015">
    <property type="protein sequence ID" value="KAH6638584.1"/>
    <property type="molecule type" value="Genomic_DNA"/>
</dbReference>
<dbReference type="PANTHER" id="PTHR35179:SF1">
    <property type="entry name" value="INTEGRAL MEMBRANE PROTEIN"/>
    <property type="match status" value="1"/>
</dbReference>
<dbReference type="RefSeq" id="XP_045950856.1">
    <property type="nucleotide sequence ID" value="XM_046098981.1"/>
</dbReference>
<keyword evidence="4" id="KW-1185">Reference proteome</keyword>
<proteinExistence type="predicted"/>
<sequence length="402" mass="45154">MSLLSPNYVAQEVTTNDIAIASLAFGFTIGFGWLTTWTASKQTARAYKRSGVGVFGNTYIWMIWMEILVCLTFSIICWLHLKGLIPPSFGFYFCILTLWALQVQFLLQIIINRCAILVRNPKLVWRLKVGVATVITAINISVYTIWIPARLQISEEYISINNWWDRCEKGLYLVIDAALNIYFISIVSRNLVHNGLGKYKALSQFNMFIIGFSLAMDVLIIAMMSLENTFVYMQFHPLAYIVKLNIEMSMAELIVKVAKARNQANIDADGPVLENDIGHSSEQTKSRSRVGATALSKRDRWSGDRYGISEARANGIELADIARSGSDSIAPEDEREGDRNIYTTHEVHVEFEKASQKSENSASPSFYEGNGPKRDEEDTRPLNAGKGGTVHVRLNRGNQPSM</sequence>
<dbReference type="PANTHER" id="PTHR35179">
    <property type="entry name" value="PROTEIN CBG02620"/>
    <property type="match status" value="1"/>
</dbReference>
<keyword evidence="2" id="KW-1133">Transmembrane helix</keyword>
<feature type="transmembrane region" description="Helical" evidence="2">
    <location>
        <begin position="171"/>
        <end position="192"/>
    </location>
</feature>
<keyword evidence="2" id="KW-0472">Membrane</keyword>
<protein>
    <submittedName>
        <fullName evidence="3">Uncharacterized protein</fullName>
    </submittedName>
</protein>
<feature type="transmembrane region" description="Helical" evidence="2">
    <location>
        <begin position="123"/>
        <end position="146"/>
    </location>
</feature>
<evidence type="ECO:0000313" key="3">
    <source>
        <dbReference type="EMBL" id="KAH6638584.1"/>
    </source>
</evidence>
<name>A0A9P8UA18_9PEZI</name>
<evidence type="ECO:0000256" key="2">
    <source>
        <dbReference type="SAM" id="Phobius"/>
    </source>
</evidence>
<keyword evidence="2" id="KW-0812">Transmembrane</keyword>
<feature type="transmembrane region" description="Helical" evidence="2">
    <location>
        <begin position="20"/>
        <end position="39"/>
    </location>
</feature>
<feature type="transmembrane region" description="Helical" evidence="2">
    <location>
        <begin position="204"/>
        <end position="226"/>
    </location>
</feature>
<gene>
    <name evidence="3" type="ORF">BKA67DRAFT_528756</name>
</gene>
<organism evidence="3 4">
    <name type="scientific">Truncatella angustata</name>
    <dbReference type="NCBI Taxonomy" id="152316"/>
    <lineage>
        <taxon>Eukaryota</taxon>
        <taxon>Fungi</taxon>
        <taxon>Dikarya</taxon>
        <taxon>Ascomycota</taxon>
        <taxon>Pezizomycotina</taxon>
        <taxon>Sordariomycetes</taxon>
        <taxon>Xylariomycetidae</taxon>
        <taxon>Amphisphaeriales</taxon>
        <taxon>Sporocadaceae</taxon>
        <taxon>Truncatella</taxon>
    </lineage>
</organism>
<comment type="caution">
    <text evidence="3">The sequence shown here is derived from an EMBL/GenBank/DDBJ whole genome shotgun (WGS) entry which is preliminary data.</text>
</comment>
<evidence type="ECO:0000256" key="1">
    <source>
        <dbReference type="SAM" id="MobiDB-lite"/>
    </source>
</evidence>
<feature type="compositionally biased region" description="Basic and acidic residues" evidence="1">
    <location>
        <begin position="276"/>
        <end position="285"/>
    </location>
</feature>
<feature type="region of interest" description="Disordered" evidence="1">
    <location>
        <begin position="271"/>
        <end position="294"/>
    </location>
</feature>
<feature type="compositionally biased region" description="Basic and acidic residues" evidence="1">
    <location>
        <begin position="371"/>
        <end position="380"/>
    </location>
</feature>
<reference evidence="3" key="1">
    <citation type="journal article" date="2021" name="Nat. Commun.">
        <title>Genetic determinants of endophytism in the Arabidopsis root mycobiome.</title>
        <authorList>
            <person name="Mesny F."/>
            <person name="Miyauchi S."/>
            <person name="Thiergart T."/>
            <person name="Pickel B."/>
            <person name="Atanasova L."/>
            <person name="Karlsson M."/>
            <person name="Huettel B."/>
            <person name="Barry K.W."/>
            <person name="Haridas S."/>
            <person name="Chen C."/>
            <person name="Bauer D."/>
            <person name="Andreopoulos W."/>
            <person name="Pangilinan J."/>
            <person name="LaButti K."/>
            <person name="Riley R."/>
            <person name="Lipzen A."/>
            <person name="Clum A."/>
            <person name="Drula E."/>
            <person name="Henrissat B."/>
            <person name="Kohler A."/>
            <person name="Grigoriev I.V."/>
            <person name="Martin F.M."/>
            <person name="Hacquard S."/>
        </authorList>
    </citation>
    <scope>NUCLEOTIDE SEQUENCE</scope>
    <source>
        <strain evidence="3">MPI-SDFR-AT-0073</strain>
    </source>
</reference>
<accession>A0A9P8UA18</accession>
<evidence type="ECO:0000313" key="4">
    <source>
        <dbReference type="Proteomes" id="UP000758603"/>
    </source>
</evidence>
<dbReference type="Proteomes" id="UP000758603">
    <property type="component" value="Unassembled WGS sequence"/>
</dbReference>
<dbReference type="AlphaFoldDB" id="A0A9P8UA18"/>
<dbReference type="OrthoDB" id="3205825at2759"/>
<feature type="transmembrane region" description="Helical" evidence="2">
    <location>
        <begin position="87"/>
        <end position="111"/>
    </location>
</feature>
<dbReference type="GeneID" id="70127873"/>